<accession>A0ABV0JCP8</accession>
<dbReference type="Proteomes" id="UP001464891">
    <property type="component" value="Unassembled WGS sequence"/>
</dbReference>
<protein>
    <submittedName>
        <fullName evidence="3">Uncharacterized protein</fullName>
    </submittedName>
</protein>
<keyword evidence="2" id="KW-0732">Signal</keyword>
<dbReference type="EMBL" id="JAMPKM010000015">
    <property type="protein sequence ID" value="MEP0819566.1"/>
    <property type="molecule type" value="Genomic_DNA"/>
</dbReference>
<evidence type="ECO:0000256" key="2">
    <source>
        <dbReference type="SAM" id="SignalP"/>
    </source>
</evidence>
<dbReference type="RefSeq" id="WP_190440547.1">
    <property type="nucleotide sequence ID" value="NZ_JAMPKM010000015.1"/>
</dbReference>
<feature type="region of interest" description="Disordered" evidence="1">
    <location>
        <begin position="22"/>
        <end position="41"/>
    </location>
</feature>
<organism evidence="3 4">
    <name type="scientific">Trichocoleus desertorum GB2-A4</name>
    <dbReference type="NCBI Taxonomy" id="2933944"/>
    <lineage>
        <taxon>Bacteria</taxon>
        <taxon>Bacillati</taxon>
        <taxon>Cyanobacteriota</taxon>
        <taxon>Cyanophyceae</taxon>
        <taxon>Leptolyngbyales</taxon>
        <taxon>Trichocoleusaceae</taxon>
        <taxon>Trichocoleus</taxon>
    </lineage>
</organism>
<proteinExistence type="predicted"/>
<evidence type="ECO:0000313" key="3">
    <source>
        <dbReference type="EMBL" id="MEP0819566.1"/>
    </source>
</evidence>
<feature type="signal peptide" evidence="2">
    <location>
        <begin position="1"/>
        <end position="20"/>
    </location>
</feature>
<reference evidence="3 4" key="1">
    <citation type="submission" date="2022-04" db="EMBL/GenBank/DDBJ databases">
        <title>Positive selection, recombination, and allopatry shape intraspecific diversity of widespread and dominant cyanobacteria.</title>
        <authorList>
            <person name="Wei J."/>
            <person name="Shu W."/>
            <person name="Hu C."/>
        </authorList>
    </citation>
    <scope>NUCLEOTIDE SEQUENCE [LARGE SCALE GENOMIC DNA]</scope>
    <source>
        <strain evidence="3 4">GB2-A4</strain>
    </source>
</reference>
<comment type="caution">
    <text evidence="3">The sequence shown here is derived from an EMBL/GenBank/DDBJ whole genome shotgun (WGS) entry which is preliminary data.</text>
</comment>
<gene>
    <name evidence="3" type="ORF">NC998_20930</name>
</gene>
<name>A0ABV0JCP8_9CYAN</name>
<evidence type="ECO:0000256" key="1">
    <source>
        <dbReference type="SAM" id="MobiDB-lite"/>
    </source>
</evidence>
<evidence type="ECO:0000313" key="4">
    <source>
        <dbReference type="Proteomes" id="UP001464891"/>
    </source>
</evidence>
<sequence>MLRSVFLVMLITLVALPAVAGVTPPVKDGPGGRTPGGSRVSSGLLVQSLDIR</sequence>
<keyword evidence="4" id="KW-1185">Reference proteome</keyword>
<feature type="chain" id="PRO_5047378628" evidence="2">
    <location>
        <begin position="21"/>
        <end position="52"/>
    </location>
</feature>